<dbReference type="GO" id="GO:0009252">
    <property type="term" value="P:peptidoglycan biosynthetic process"/>
    <property type="evidence" value="ECO:0007669"/>
    <property type="project" value="TreeGrafter"/>
</dbReference>
<dbReference type="Gene3D" id="3.40.710.10">
    <property type="entry name" value="DD-peptidase/beta-lactamase superfamily"/>
    <property type="match status" value="1"/>
</dbReference>
<dbReference type="SUPFAM" id="SSF56601">
    <property type="entry name" value="beta-lactamase/transpeptidase-like"/>
    <property type="match status" value="1"/>
</dbReference>
<dbReference type="InterPro" id="IPR012338">
    <property type="entry name" value="Beta-lactam/transpept-like"/>
</dbReference>
<evidence type="ECO:0000256" key="8">
    <source>
        <dbReference type="ARBA" id="ARBA00049902"/>
    </source>
</evidence>
<dbReference type="GO" id="GO:0030288">
    <property type="term" value="C:outer membrane-bounded periplasmic space"/>
    <property type="evidence" value="ECO:0007669"/>
    <property type="project" value="TreeGrafter"/>
</dbReference>
<reference evidence="11 12" key="1">
    <citation type="submission" date="2020-07" db="EMBL/GenBank/DDBJ databases">
        <title>Sequencing the genomes of 1000 actinobacteria strains.</title>
        <authorList>
            <person name="Klenk H.-P."/>
        </authorList>
    </citation>
    <scope>NUCLEOTIDE SEQUENCE [LARGE SCALE GENOMIC DNA]</scope>
    <source>
        <strain evidence="11 12">DSM 23737</strain>
    </source>
</reference>
<organism evidence="11 12">
    <name type="scientific">Alpinimonas psychrophila</name>
    <dbReference type="NCBI Taxonomy" id="748908"/>
    <lineage>
        <taxon>Bacteria</taxon>
        <taxon>Bacillati</taxon>
        <taxon>Actinomycetota</taxon>
        <taxon>Actinomycetes</taxon>
        <taxon>Micrococcales</taxon>
        <taxon>Microbacteriaceae</taxon>
        <taxon>Alpinimonas</taxon>
    </lineage>
</organism>
<evidence type="ECO:0000313" key="12">
    <source>
        <dbReference type="Proteomes" id="UP000524237"/>
    </source>
</evidence>
<comment type="catalytic activity">
    <reaction evidence="7">
        <text>Preferential cleavage: (Ac)2-L-Lys-D-Ala-|-D-Ala. Also transpeptidation of peptidyl-alanyl moieties that are N-acyl substituents of D-alanine.</text>
        <dbReference type="EC" id="3.4.16.4"/>
    </reaction>
</comment>
<dbReference type="PANTHER" id="PTHR32282:SF33">
    <property type="entry name" value="PEPTIDOGLYCAN GLYCOSYLTRANSFERASE"/>
    <property type="match status" value="1"/>
</dbReference>
<dbReference type="GO" id="GO:0006508">
    <property type="term" value="P:proteolysis"/>
    <property type="evidence" value="ECO:0007669"/>
    <property type="project" value="UniProtKB-KW"/>
</dbReference>
<keyword evidence="4" id="KW-0808">Transferase</keyword>
<evidence type="ECO:0000256" key="5">
    <source>
        <dbReference type="ARBA" id="ARBA00022801"/>
    </source>
</evidence>
<evidence type="ECO:0000256" key="2">
    <source>
        <dbReference type="ARBA" id="ARBA00022670"/>
    </source>
</evidence>
<sequence length="852" mass="88924">MSARKTLKPGVVGAVLAFVGMSAVASVLVAAAVTPAIAVTGLTANSTLGIFDNLPDYLAIGDLAEKTSIYATASDGSEVLLASFFAQDRQEVSWDQVSPFVKDAAVATEDPRFYEHGGIDLLGTIRAALSNSAGGDVQGGSSITQQYVKNVLVQKAEEISDPVAKAAAFKAATETSIDRKLKEMKLAIGVEQDYSKQDILMGYLNIASFGGRVYGIESAAKHYYGVSAKDLTLAQSASLMATVNNPNNLRIDLPDNIAENQARRDYVLDRMLIEKKITQQQHDEAVAAPVTPNIVEASTGCQTAGGAAYFCDYVTWIIKNDPAFGTTADERWTAFQRGGWKIMTTLNPEVQAISVATIDANVPKVVDVGDIAATSVSVQVGTGRVLAMAQSKDYSNDPEIIATGGNFTSVNYNTDSTYGGSTGFQVGSTYKLFTLSEWLKAGHGLGESVAGATKTWKMSEFTNTCDGTGGPDWRPSNYAGGGQTATVQVALNNSWNTNFVTMASKLDLCNIRKDAEALLVHRADGNQLTSNPSAVLGTNEIAPMTMATAVAGLADSGLTCHPIAIDKITDRNGKDIPPPTADCVQALPANVANTVAFGMTKVPTVTAQWSPIGDGVPYIAKTGTSEYSEHNWMLGSTTAVSTAIWLGNVSGHTPVVQFVQAPYIMVQHMWRDIMRVTNTLYAGGEFAAPDPALVAGKSISVPEVKGLTLAQAKSLIESIGFTFEDGGEVDSELAKGTGVRTEPAAGTTSALGTTVKFFSSNQALVDGPPSTIGMTTAAARAALTGWAVSVNTVPAPSPTPCPSTPPSTGPGTPTPVPSTCPVANPNQGTVIAQDVIGGYAKPGATVTITVQG</sequence>
<evidence type="ECO:0000256" key="1">
    <source>
        <dbReference type="ARBA" id="ARBA00022645"/>
    </source>
</evidence>
<dbReference type="SMART" id="SM00740">
    <property type="entry name" value="PASTA"/>
    <property type="match status" value="1"/>
</dbReference>
<dbReference type="GO" id="GO:0009002">
    <property type="term" value="F:serine-type D-Ala-D-Ala carboxypeptidase activity"/>
    <property type="evidence" value="ECO:0007669"/>
    <property type="project" value="UniProtKB-EC"/>
</dbReference>
<dbReference type="GO" id="GO:0008955">
    <property type="term" value="F:peptidoglycan glycosyltransferase activity"/>
    <property type="evidence" value="ECO:0007669"/>
    <property type="project" value="UniProtKB-EC"/>
</dbReference>
<dbReference type="SUPFAM" id="SSF53955">
    <property type="entry name" value="Lysozyme-like"/>
    <property type="match status" value="1"/>
</dbReference>
<evidence type="ECO:0000259" key="10">
    <source>
        <dbReference type="PROSITE" id="PS51178"/>
    </source>
</evidence>
<gene>
    <name evidence="11" type="ORF">FB555_001875</name>
</gene>
<dbReference type="InterPro" id="IPR001264">
    <property type="entry name" value="Glyco_trans_51"/>
</dbReference>
<comment type="catalytic activity">
    <reaction evidence="8">
        <text>[GlcNAc-(1-&gt;4)-Mur2Ac(oyl-L-Ala-gamma-D-Glu-L-Lys-D-Ala-D-Ala)](n)-di-trans,octa-cis-undecaprenyl diphosphate + beta-D-GlcNAc-(1-&gt;4)-Mur2Ac(oyl-L-Ala-gamma-D-Glu-L-Lys-D-Ala-D-Ala)-di-trans,octa-cis-undecaprenyl diphosphate = [GlcNAc-(1-&gt;4)-Mur2Ac(oyl-L-Ala-gamma-D-Glu-L-Lys-D-Ala-D-Ala)](n+1)-di-trans,octa-cis-undecaprenyl diphosphate + di-trans,octa-cis-undecaprenyl diphosphate + H(+)</text>
        <dbReference type="Rhea" id="RHEA:23708"/>
        <dbReference type="Rhea" id="RHEA-COMP:9602"/>
        <dbReference type="Rhea" id="RHEA-COMP:9603"/>
        <dbReference type="ChEBI" id="CHEBI:15378"/>
        <dbReference type="ChEBI" id="CHEBI:58405"/>
        <dbReference type="ChEBI" id="CHEBI:60033"/>
        <dbReference type="ChEBI" id="CHEBI:78435"/>
        <dbReference type="EC" id="2.4.99.28"/>
    </reaction>
</comment>
<feature type="domain" description="PASTA" evidence="10">
    <location>
        <begin position="696"/>
        <end position="761"/>
    </location>
</feature>
<keyword evidence="5" id="KW-0378">Hydrolase</keyword>
<protein>
    <submittedName>
        <fullName evidence="11">Membrane peptidoglycan carboxypeptidase</fullName>
    </submittedName>
</protein>
<dbReference type="RefSeq" id="WP_182485185.1">
    <property type="nucleotide sequence ID" value="NZ_JACGWU010000007.1"/>
</dbReference>
<dbReference type="Pfam" id="PF00912">
    <property type="entry name" value="Transgly"/>
    <property type="match status" value="1"/>
</dbReference>
<feature type="region of interest" description="Disordered" evidence="9">
    <location>
        <begin position="794"/>
        <end position="818"/>
    </location>
</feature>
<evidence type="ECO:0000256" key="9">
    <source>
        <dbReference type="SAM" id="MobiDB-lite"/>
    </source>
</evidence>
<dbReference type="InterPro" id="IPR001460">
    <property type="entry name" value="PCN-bd_Tpept"/>
</dbReference>
<dbReference type="AlphaFoldDB" id="A0A7W3PPC1"/>
<dbReference type="PROSITE" id="PS51178">
    <property type="entry name" value="PASTA"/>
    <property type="match status" value="1"/>
</dbReference>
<evidence type="ECO:0000256" key="7">
    <source>
        <dbReference type="ARBA" id="ARBA00034000"/>
    </source>
</evidence>
<feature type="compositionally biased region" description="Pro residues" evidence="9">
    <location>
        <begin position="795"/>
        <end position="818"/>
    </location>
</feature>
<dbReference type="InterPro" id="IPR036950">
    <property type="entry name" value="PBP_transglycosylase"/>
</dbReference>
<evidence type="ECO:0000256" key="3">
    <source>
        <dbReference type="ARBA" id="ARBA00022676"/>
    </source>
</evidence>
<keyword evidence="1 11" id="KW-0121">Carboxypeptidase</keyword>
<keyword evidence="2" id="KW-0645">Protease</keyword>
<accession>A0A7W3PPC1</accession>
<evidence type="ECO:0000256" key="4">
    <source>
        <dbReference type="ARBA" id="ARBA00022679"/>
    </source>
</evidence>
<dbReference type="Proteomes" id="UP000524237">
    <property type="component" value="Unassembled WGS sequence"/>
</dbReference>
<comment type="caution">
    <text evidence="11">The sequence shown here is derived from an EMBL/GenBank/DDBJ whole genome shotgun (WGS) entry which is preliminary data.</text>
</comment>
<proteinExistence type="predicted"/>
<dbReference type="GO" id="GO:0008658">
    <property type="term" value="F:penicillin binding"/>
    <property type="evidence" value="ECO:0007669"/>
    <property type="project" value="InterPro"/>
</dbReference>
<dbReference type="Pfam" id="PF00905">
    <property type="entry name" value="Transpeptidase"/>
    <property type="match status" value="1"/>
</dbReference>
<dbReference type="InterPro" id="IPR023346">
    <property type="entry name" value="Lysozyme-like_dom_sf"/>
</dbReference>
<dbReference type="PANTHER" id="PTHR32282">
    <property type="entry name" value="BINDING PROTEIN TRANSPEPTIDASE, PUTATIVE-RELATED"/>
    <property type="match status" value="1"/>
</dbReference>
<dbReference type="Gene3D" id="1.10.3810.10">
    <property type="entry name" value="Biosynthetic peptidoglycan transglycosylase-like"/>
    <property type="match status" value="1"/>
</dbReference>
<evidence type="ECO:0000256" key="6">
    <source>
        <dbReference type="ARBA" id="ARBA00023268"/>
    </source>
</evidence>
<dbReference type="InterPro" id="IPR005543">
    <property type="entry name" value="PASTA_dom"/>
</dbReference>
<keyword evidence="6" id="KW-0511">Multifunctional enzyme</keyword>
<keyword evidence="12" id="KW-1185">Reference proteome</keyword>
<dbReference type="InterPro" id="IPR050396">
    <property type="entry name" value="Glycosyltr_51/Transpeptidase"/>
</dbReference>
<name>A0A7W3PPC1_9MICO</name>
<dbReference type="EMBL" id="JACGWU010000007">
    <property type="protein sequence ID" value="MBA8829759.1"/>
    <property type="molecule type" value="Genomic_DNA"/>
</dbReference>
<dbReference type="CDD" id="cd06577">
    <property type="entry name" value="PASTA_pknB"/>
    <property type="match status" value="1"/>
</dbReference>
<keyword evidence="3" id="KW-0328">Glycosyltransferase</keyword>
<dbReference type="Gene3D" id="3.30.10.20">
    <property type="match status" value="1"/>
</dbReference>
<dbReference type="Pfam" id="PF03793">
    <property type="entry name" value="PASTA"/>
    <property type="match status" value="1"/>
</dbReference>
<evidence type="ECO:0000313" key="11">
    <source>
        <dbReference type="EMBL" id="MBA8829759.1"/>
    </source>
</evidence>